<gene>
    <name evidence="3" type="ORF">FHX76_001343</name>
</gene>
<keyword evidence="3" id="KW-0378">Hydrolase</keyword>
<feature type="domain" description="Prepilin type IV endopeptidase peptidase" evidence="2">
    <location>
        <begin position="21"/>
        <end position="122"/>
    </location>
</feature>
<evidence type="ECO:0000259" key="2">
    <source>
        <dbReference type="Pfam" id="PF01478"/>
    </source>
</evidence>
<dbReference type="GO" id="GO:0006508">
    <property type="term" value="P:proteolysis"/>
    <property type="evidence" value="ECO:0007669"/>
    <property type="project" value="UniProtKB-KW"/>
</dbReference>
<keyword evidence="1" id="KW-1133">Transmembrane helix</keyword>
<keyword evidence="1" id="KW-0472">Membrane</keyword>
<dbReference type="GO" id="GO:0004190">
    <property type="term" value="F:aspartic-type endopeptidase activity"/>
    <property type="evidence" value="ECO:0007669"/>
    <property type="project" value="InterPro"/>
</dbReference>
<evidence type="ECO:0000313" key="4">
    <source>
        <dbReference type="Proteomes" id="UP000541033"/>
    </source>
</evidence>
<keyword evidence="1" id="KW-0812">Transmembrane</keyword>
<dbReference type="Gene3D" id="1.20.120.1220">
    <property type="match status" value="1"/>
</dbReference>
<dbReference type="AlphaFoldDB" id="A0A7X5R0K9"/>
<sequence>MFSIAAVVMCGLVAGITVPLIQSDLRSRRLPNALVLPGYLALTVVSAEDWARTGGPPLAMLGSGALWFGMFCLAALTGGLGMGDVKLGGLLGASLGLISWQFAAAGLVFVGFGSGVAGAFVLLRRNRMLPFGAAATLGAVARFGAVARLGVVARSDATATADAPWTSDSPAARNSTASPNQCVPFRAGLTQFPVPADPNGFDVATNGIPLGPILLGAYWAAVAGAAALVAVGRMPL</sequence>
<feature type="transmembrane region" description="Helical" evidence="1">
    <location>
        <begin position="210"/>
        <end position="231"/>
    </location>
</feature>
<feature type="transmembrane region" description="Helical" evidence="1">
    <location>
        <begin position="58"/>
        <end position="80"/>
    </location>
</feature>
<evidence type="ECO:0000256" key="1">
    <source>
        <dbReference type="SAM" id="Phobius"/>
    </source>
</evidence>
<keyword evidence="4" id="KW-1185">Reference proteome</keyword>
<feature type="transmembrane region" description="Helical" evidence="1">
    <location>
        <begin position="100"/>
        <end position="122"/>
    </location>
</feature>
<dbReference type="InterPro" id="IPR000045">
    <property type="entry name" value="Prepilin_IV_endopep_pep"/>
</dbReference>
<dbReference type="EMBL" id="JAAMOX010000001">
    <property type="protein sequence ID" value="NIH53475.1"/>
    <property type="molecule type" value="Genomic_DNA"/>
</dbReference>
<comment type="caution">
    <text evidence="3">The sequence shown here is derived from an EMBL/GenBank/DDBJ whole genome shotgun (WGS) entry which is preliminary data.</text>
</comment>
<dbReference type="Proteomes" id="UP000541033">
    <property type="component" value="Unassembled WGS sequence"/>
</dbReference>
<protein>
    <submittedName>
        <fullName evidence="3">Flp pilus assembly protein protease CpaA</fullName>
    </submittedName>
</protein>
<reference evidence="3 4" key="1">
    <citation type="submission" date="2020-02" db="EMBL/GenBank/DDBJ databases">
        <title>Sequencing the genomes of 1000 actinobacteria strains.</title>
        <authorList>
            <person name="Klenk H.-P."/>
        </authorList>
    </citation>
    <scope>NUCLEOTIDE SEQUENCE [LARGE SCALE GENOMIC DNA]</scope>
    <source>
        <strain evidence="3 4">DSM 27960</strain>
    </source>
</reference>
<organism evidence="3 4">
    <name type="scientific">Lysinibacter cavernae</name>
    <dbReference type="NCBI Taxonomy" id="1640652"/>
    <lineage>
        <taxon>Bacteria</taxon>
        <taxon>Bacillati</taxon>
        <taxon>Actinomycetota</taxon>
        <taxon>Actinomycetes</taxon>
        <taxon>Micrococcales</taxon>
        <taxon>Microbacteriaceae</taxon>
        <taxon>Lysinibacter</taxon>
    </lineage>
</organism>
<accession>A0A7X5R0K9</accession>
<evidence type="ECO:0000313" key="3">
    <source>
        <dbReference type="EMBL" id="NIH53475.1"/>
    </source>
</evidence>
<name>A0A7X5R0K9_9MICO</name>
<dbReference type="Pfam" id="PF01478">
    <property type="entry name" value="Peptidase_A24"/>
    <property type="match status" value="1"/>
</dbReference>
<dbReference type="RefSeq" id="WP_167149110.1">
    <property type="nucleotide sequence ID" value="NZ_JAAMOX010000001.1"/>
</dbReference>
<dbReference type="GO" id="GO:0016020">
    <property type="term" value="C:membrane"/>
    <property type="evidence" value="ECO:0007669"/>
    <property type="project" value="InterPro"/>
</dbReference>
<proteinExistence type="predicted"/>
<feature type="transmembrane region" description="Helical" evidence="1">
    <location>
        <begin position="129"/>
        <end position="151"/>
    </location>
</feature>
<keyword evidence="3" id="KW-0645">Protease</keyword>